<accession>A0A0C9U720</accession>
<dbReference type="InterPro" id="IPR036875">
    <property type="entry name" value="Znf_CCHC_sf"/>
</dbReference>
<sequence>ARAAIRERQILIDPQTAEQPLHTENQSTQEIVDKLMNAINVAKPQDAPIIDIRAIMRLKNGGLILELNSSQATNWLKQGANKRNFLEVLETPAELKDQYYPIVVPFLPVSSPLQDANWLRTIEFENSLEEDAIASARWIKPVEKRAPNQRVAFAIFQLTSPQAANHLIREGLYTRREKLHPTKEKREPIRCACCQRWGHIGRDCKAPHEACVTCGREHRKENCTSYKTYHCISCEADDHSSNDPHCPTYLQKRADLDDKHPENTMPFYPTDEEW</sequence>
<organism evidence="2 3">
    <name type="scientific">Paxillus involutus ATCC 200175</name>
    <dbReference type="NCBI Taxonomy" id="664439"/>
    <lineage>
        <taxon>Eukaryota</taxon>
        <taxon>Fungi</taxon>
        <taxon>Dikarya</taxon>
        <taxon>Basidiomycota</taxon>
        <taxon>Agaricomycotina</taxon>
        <taxon>Agaricomycetes</taxon>
        <taxon>Agaricomycetidae</taxon>
        <taxon>Boletales</taxon>
        <taxon>Paxilineae</taxon>
        <taxon>Paxillaceae</taxon>
        <taxon>Paxillus</taxon>
    </lineage>
</organism>
<dbReference type="GO" id="GO:0008270">
    <property type="term" value="F:zinc ion binding"/>
    <property type="evidence" value="ECO:0007669"/>
    <property type="project" value="InterPro"/>
</dbReference>
<keyword evidence="3" id="KW-1185">Reference proteome</keyword>
<reference evidence="2 3" key="1">
    <citation type="submission" date="2014-06" db="EMBL/GenBank/DDBJ databases">
        <authorList>
            <consortium name="DOE Joint Genome Institute"/>
            <person name="Kuo A."/>
            <person name="Kohler A."/>
            <person name="Nagy L.G."/>
            <person name="Floudas D."/>
            <person name="Copeland A."/>
            <person name="Barry K.W."/>
            <person name="Cichocki N."/>
            <person name="Veneault-Fourrey C."/>
            <person name="LaButti K."/>
            <person name="Lindquist E.A."/>
            <person name="Lipzen A."/>
            <person name="Lundell T."/>
            <person name="Morin E."/>
            <person name="Murat C."/>
            <person name="Sun H."/>
            <person name="Tunlid A."/>
            <person name="Henrissat B."/>
            <person name="Grigoriev I.V."/>
            <person name="Hibbett D.S."/>
            <person name="Martin F."/>
            <person name="Nordberg H.P."/>
            <person name="Cantor M.N."/>
            <person name="Hua S.X."/>
        </authorList>
    </citation>
    <scope>NUCLEOTIDE SEQUENCE [LARGE SCALE GENOMIC DNA]</scope>
    <source>
        <strain evidence="2 3">ATCC 200175</strain>
    </source>
</reference>
<dbReference type="EMBL" id="KN819338">
    <property type="protein sequence ID" value="KIJ15167.1"/>
    <property type="molecule type" value="Genomic_DNA"/>
</dbReference>
<proteinExistence type="predicted"/>
<evidence type="ECO:0000313" key="2">
    <source>
        <dbReference type="EMBL" id="KIJ15167.1"/>
    </source>
</evidence>
<dbReference type="HOGENOM" id="CLU_083074_0_0_1"/>
<dbReference type="AlphaFoldDB" id="A0A0C9U720"/>
<keyword evidence="1" id="KW-0507">mRNA processing</keyword>
<evidence type="ECO:0000256" key="1">
    <source>
        <dbReference type="ARBA" id="ARBA00022664"/>
    </source>
</evidence>
<feature type="non-terminal residue" evidence="2">
    <location>
        <position position="1"/>
    </location>
</feature>
<dbReference type="SUPFAM" id="SSF57756">
    <property type="entry name" value="Retrovirus zinc finger-like domains"/>
    <property type="match status" value="1"/>
</dbReference>
<evidence type="ECO:0008006" key="4">
    <source>
        <dbReference type="Google" id="ProtNLM"/>
    </source>
</evidence>
<reference evidence="3" key="2">
    <citation type="submission" date="2015-01" db="EMBL/GenBank/DDBJ databases">
        <title>Evolutionary Origins and Diversification of the Mycorrhizal Mutualists.</title>
        <authorList>
            <consortium name="DOE Joint Genome Institute"/>
            <consortium name="Mycorrhizal Genomics Consortium"/>
            <person name="Kohler A."/>
            <person name="Kuo A."/>
            <person name="Nagy L.G."/>
            <person name="Floudas D."/>
            <person name="Copeland A."/>
            <person name="Barry K.W."/>
            <person name="Cichocki N."/>
            <person name="Veneault-Fourrey C."/>
            <person name="LaButti K."/>
            <person name="Lindquist E.A."/>
            <person name="Lipzen A."/>
            <person name="Lundell T."/>
            <person name="Morin E."/>
            <person name="Murat C."/>
            <person name="Riley R."/>
            <person name="Ohm R."/>
            <person name="Sun H."/>
            <person name="Tunlid A."/>
            <person name="Henrissat B."/>
            <person name="Grigoriev I.V."/>
            <person name="Hibbett D.S."/>
            <person name="Martin F."/>
        </authorList>
    </citation>
    <scope>NUCLEOTIDE SEQUENCE [LARGE SCALE GENOMIC DNA]</scope>
    <source>
        <strain evidence="3">ATCC 200175</strain>
    </source>
</reference>
<feature type="non-terminal residue" evidence="2">
    <location>
        <position position="274"/>
    </location>
</feature>
<dbReference type="Proteomes" id="UP000053647">
    <property type="component" value="Unassembled WGS sequence"/>
</dbReference>
<dbReference type="GO" id="GO:0003676">
    <property type="term" value="F:nucleic acid binding"/>
    <property type="evidence" value="ECO:0007669"/>
    <property type="project" value="InterPro"/>
</dbReference>
<protein>
    <recommendedName>
        <fullName evidence="4">CCHC-type domain-containing protein</fullName>
    </recommendedName>
</protein>
<dbReference type="GO" id="GO:0006397">
    <property type="term" value="P:mRNA processing"/>
    <property type="evidence" value="ECO:0007669"/>
    <property type="project" value="UniProtKB-KW"/>
</dbReference>
<name>A0A0C9U720_PAXIN</name>
<dbReference type="OrthoDB" id="4230923at2759"/>
<evidence type="ECO:0000313" key="3">
    <source>
        <dbReference type="Proteomes" id="UP000053647"/>
    </source>
</evidence>
<gene>
    <name evidence="2" type="ORF">PAXINDRAFT_23788</name>
</gene>